<comment type="caution">
    <text evidence="1">The sequence shown here is derived from an EMBL/GenBank/DDBJ whole genome shotgun (WGS) entry which is preliminary data.</text>
</comment>
<gene>
    <name evidence="1" type="ORF">MMF97_05080</name>
</gene>
<evidence type="ECO:0000313" key="1">
    <source>
        <dbReference type="EMBL" id="MCJ0742079.1"/>
    </source>
</evidence>
<organism evidence="1 2">
    <name type="scientific">Pedobacter montanisoli</name>
    <dbReference type="NCBI Taxonomy" id="2923277"/>
    <lineage>
        <taxon>Bacteria</taxon>
        <taxon>Pseudomonadati</taxon>
        <taxon>Bacteroidota</taxon>
        <taxon>Sphingobacteriia</taxon>
        <taxon>Sphingobacteriales</taxon>
        <taxon>Sphingobacteriaceae</taxon>
        <taxon>Pedobacter</taxon>
    </lineage>
</organism>
<protein>
    <submittedName>
        <fullName evidence="1">Uncharacterized protein</fullName>
    </submittedName>
</protein>
<dbReference type="EMBL" id="JALGBH010000001">
    <property type="protein sequence ID" value="MCJ0742079.1"/>
    <property type="molecule type" value="Genomic_DNA"/>
</dbReference>
<dbReference type="Proteomes" id="UP001165460">
    <property type="component" value="Unassembled WGS sequence"/>
</dbReference>
<name>A0ABS9ZVK1_9SPHI</name>
<sequence length="210" mass="24651">MEQHNFDVDFVIPYSKQKVKINSDIVQVDQTTIRCEDIDAVKYGVSLIGGAKKPQRKIYAIEVKSKDGKTVHIQFSSTKVEEMLAEDHTYYYIMSGLWQNVKKHLVNRFITQLNEQQALEVGNAKFDHQGFVMPYKTWFWGKTKTTVVPWTNIRYFQDKGMLHIQDMHDGKKKLALSLHDDWNAVVLNTLMHYLWQDQRKEKLQKGEQIS</sequence>
<accession>A0ABS9ZVK1</accession>
<proteinExistence type="predicted"/>
<reference evidence="1" key="1">
    <citation type="submission" date="2022-03" db="EMBL/GenBank/DDBJ databases">
        <authorList>
            <person name="Woo C.Y."/>
        </authorList>
    </citation>
    <scope>NUCLEOTIDE SEQUENCE</scope>
    <source>
        <strain evidence="1">CYS-01</strain>
    </source>
</reference>
<dbReference type="RefSeq" id="WP_243360244.1">
    <property type="nucleotide sequence ID" value="NZ_JALGBH010000001.1"/>
</dbReference>
<keyword evidence="2" id="KW-1185">Reference proteome</keyword>
<evidence type="ECO:0000313" key="2">
    <source>
        <dbReference type="Proteomes" id="UP001165460"/>
    </source>
</evidence>